<gene>
    <name evidence="1" type="ORF">METZ01_LOCUS102428</name>
</gene>
<proteinExistence type="predicted"/>
<protein>
    <submittedName>
        <fullName evidence="1">Uncharacterized protein</fullName>
    </submittedName>
</protein>
<feature type="non-terminal residue" evidence="1">
    <location>
        <position position="1"/>
    </location>
</feature>
<dbReference type="EMBL" id="UINC01011208">
    <property type="protein sequence ID" value="SVA49574.1"/>
    <property type="molecule type" value="Genomic_DNA"/>
</dbReference>
<organism evidence="1">
    <name type="scientific">marine metagenome</name>
    <dbReference type="NCBI Taxonomy" id="408172"/>
    <lineage>
        <taxon>unclassified sequences</taxon>
        <taxon>metagenomes</taxon>
        <taxon>ecological metagenomes</taxon>
    </lineage>
</organism>
<sequence>VEVKDFIYMIQKSVSKSYGTFPKSSLKHYKENSLRSLYGL</sequence>
<name>A0A381WAR6_9ZZZZ</name>
<evidence type="ECO:0000313" key="1">
    <source>
        <dbReference type="EMBL" id="SVA49574.1"/>
    </source>
</evidence>
<dbReference type="AlphaFoldDB" id="A0A381WAR6"/>
<reference evidence="1" key="1">
    <citation type="submission" date="2018-05" db="EMBL/GenBank/DDBJ databases">
        <authorList>
            <person name="Lanie J.A."/>
            <person name="Ng W.-L."/>
            <person name="Kazmierczak K.M."/>
            <person name="Andrzejewski T.M."/>
            <person name="Davidsen T.M."/>
            <person name="Wayne K.J."/>
            <person name="Tettelin H."/>
            <person name="Glass J.I."/>
            <person name="Rusch D."/>
            <person name="Podicherti R."/>
            <person name="Tsui H.-C.T."/>
            <person name="Winkler M.E."/>
        </authorList>
    </citation>
    <scope>NUCLEOTIDE SEQUENCE</scope>
</reference>
<accession>A0A381WAR6</accession>